<dbReference type="EMBL" id="FNVA01000009">
    <property type="protein sequence ID" value="SEG68935.1"/>
    <property type="molecule type" value="Genomic_DNA"/>
</dbReference>
<dbReference type="InterPro" id="IPR011712">
    <property type="entry name" value="Sig_transdc_His_kin_sub3_dim/P"/>
</dbReference>
<dbReference type="GO" id="GO:0000155">
    <property type="term" value="F:phosphorelay sensor kinase activity"/>
    <property type="evidence" value="ECO:0007669"/>
    <property type="project" value="InterPro"/>
</dbReference>
<dbReference type="Gene3D" id="3.30.565.10">
    <property type="entry name" value="Histidine kinase-like ATPase, C-terminal domain"/>
    <property type="match status" value="1"/>
</dbReference>
<gene>
    <name evidence="6" type="ORF">SAMN05421819_4293</name>
</gene>
<feature type="domain" description="Histidine kinase" evidence="5">
    <location>
        <begin position="604"/>
        <end position="691"/>
    </location>
</feature>
<dbReference type="InterPro" id="IPR050482">
    <property type="entry name" value="Sensor_HK_TwoCompSys"/>
</dbReference>
<dbReference type="InterPro" id="IPR003594">
    <property type="entry name" value="HATPase_dom"/>
</dbReference>
<evidence type="ECO:0000313" key="7">
    <source>
        <dbReference type="Proteomes" id="UP000236728"/>
    </source>
</evidence>
<dbReference type="InterPro" id="IPR036890">
    <property type="entry name" value="HATPase_C_sf"/>
</dbReference>
<dbReference type="PROSITE" id="PS50109">
    <property type="entry name" value="HIS_KIN"/>
    <property type="match status" value="1"/>
</dbReference>
<evidence type="ECO:0000256" key="3">
    <source>
        <dbReference type="ARBA" id="ARBA00023012"/>
    </source>
</evidence>
<dbReference type="AlphaFoldDB" id="A0A1H6C8H2"/>
<reference evidence="6 7" key="1">
    <citation type="submission" date="2016-10" db="EMBL/GenBank/DDBJ databases">
        <authorList>
            <person name="de Groot N.N."/>
        </authorList>
    </citation>
    <scope>NUCLEOTIDE SEQUENCE [LARGE SCALE GENOMIC DNA]</scope>
    <source>
        <strain evidence="6 7">DSM 22489</strain>
    </source>
</reference>
<dbReference type="Pfam" id="PF07730">
    <property type="entry name" value="HisKA_3"/>
    <property type="match status" value="1"/>
</dbReference>
<keyword evidence="3" id="KW-0902">Two-component regulatory system</keyword>
<proteinExistence type="predicted"/>
<protein>
    <submittedName>
        <fullName evidence="6">Histidine kinase</fullName>
    </submittedName>
</protein>
<keyword evidence="2 6" id="KW-0418">Kinase</keyword>
<feature type="transmembrane region" description="Helical" evidence="4">
    <location>
        <begin position="458"/>
        <end position="479"/>
    </location>
</feature>
<dbReference type="SUPFAM" id="SSF55874">
    <property type="entry name" value="ATPase domain of HSP90 chaperone/DNA topoisomerase II/histidine kinase"/>
    <property type="match status" value="1"/>
</dbReference>
<evidence type="ECO:0000256" key="1">
    <source>
        <dbReference type="ARBA" id="ARBA00022679"/>
    </source>
</evidence>
<dbReference type="Pfam" id="PF02518">
    <property type="entry name" value="HATPase_c"/>
    <property type="match status" value="1"/>
</dbReference>
<dbReference type="PANTHER" id="PTHR24421:SF62">
    <property type="entry name" value="SENSORY TRANSDUCTION HISTIDINE KINASE"/>
    <property type="match status" value="1"/>
</dbReference>
<dbReference type="PANTHER" id="PTHR24421">
    <property type="entry name" value="NITRATE/NITRITE SENSOR PROTEIN NARX-RELATED"/>
    <property type="match status" value="1"/>
</dbReference>
<feature type="transmembrane region" description="Helical" evidence="4">
    <location>
        <begin position="6"/>
        <end position="24"/>
    </location>
</feature>
<dbReference type="RefSeq" id="WP_103935141.1">
    <property type="nucleotide sequence ID" value="NZ_FNVA01000009.1"/>
</dbReference>
<name>A0A1H6C8H2_9BACT</name>
<evidence type="ECO:0000256" key="4">
    <source>
        <dbReference type="SAM" id="Phobius"/>
    </source>
</evidence>
<sequence length="717" mass="78843">MTRHRWIVGAGSLLCLVALLSTVVHELHLRRDRYELPVDSLTDWKSYGGVWNLDHSVFRNNSEERGVKLMGGSPRWTNTSLSADVRIDQIAGDIGLMIRSNDEDLGVDAYNGYYAGLRAQEDTLIAGRSNYSWSEVQPAVLPGGVHPGIWYHLQLVMYGCRLAVSARNLSTQQSTALVLREVPCVSSGRIGLRSLSSGGAWRNVVVHAATKAEFDAIAAHSVGEESPEPLTTEAAYAKHFSGYQTLDPAVRSQGTPEPRRPAVHLGDLTSLRGDTPQRVVVRGVVTLTEPDLYIEDATGGALISHPKGRSVNVGEGIEVTGDVHPLFYSARLDNGSLRIISTGTPAPPISVTPWQAASGAYDARFIEVEGHLVSEPHVENGYYVLDLAEGGETFRALYPDRSGNALRALRVDSQLRLRGVCVLGRTYTQDLIPFLIFLRSPDDVQVLQGPPWWTPRHVAFVACLIVGLAWWVQFAYFRFRQWQRDAILRERERIAHDIHDTMAQSFAGIGYQIQGLRTSILRNAAVSRDEIADQLASTSELVSRCHSDASHTIEMLGAVSSEEAGDLLTMLADRTYKLSSGKIRVYREEQGAVRSLSIRVRAVLFSIGQEAISNAITHGAPASIKFIVRYEKRSATMMIEDDGCGFDANPDEEGFGILGMRHRAAEIGGTVEILSAPGVGTRVAITFPLSRLSLLQRFRFRDLLRLRQQTASTPARG</sequence>
<dbReference type="GO" id="GO:0016020">
    <property type="term" value="C:membrane"/>
    <property type="evidence" value="ECO:0007669"/>
    <property type="project" value="InterPro"/>
</dbReference>
<dbReference type="GO" id="GO:0046983">
    <property type="term" value="F:protein dimerization activity"/>
    <property type="evidence" value="ECO:0007669"/>
    <property type="project" value="InterPro"/>
</dbReference>
<keyword evidence="4" id="KW-0812">Transmembrane</keyword>
<dbReference type="Proteomes" id="UP000236728">
    <property type="component" value="Unassembled WGS sequence"/>
</dbReference>
<dbReference type="Gene3D" id="1.20.5.1930">
    <property type="match status" value="1"/>
</dbReference>
<dbReference type="InterPro" id="IPR005467">
    <property type="entry name" value="His_kinase_dom"/>
</dbReference>
<keyword evidence="7" id="KW-1185">Reference proteome</keyword>
<evidence type="ECO:0000313" key="6">
    <source>
        <dbReference type="EMBL" id="SEG68935.1"/>
    </source>
</evidence>
<organism evidence="6 7">
    <name type="scientific">Bryocella elongata</name>
    <dbReference type="NCBI Taxonomy" id="863522"/>
    <lineage>
        <taxon>Bacteria</taxon>
        <taxon>Pseudomonadati</taxon>
        <taxon>Acidobacteriota</taxon>
        <taxon>Terriglobia</taxon>
        <taxon>Terriglobales</taxon>
        <taxon>Acidobacteriaceae</taxon>
        <taxon>Bryocella</taxon>
    </lineage>
</organism>
<keyword evidence="1" id="KW-0808">Transferase</keyword>
<dbReference type="SMART" id="SM00387">
    <property type="entry name" value="HATPase_c"/>
    <property type="match status" value="1"/>
</dbReference>
<accession>A0A1H6C8H2</accession>
<dbReference type="CDD" id="cd16917">
    <property type="entry name" value="HATPase_UhpB-NarQ-NarX-like"/>
    <property type="match status" value="1"/>
</dbReference>
<dbReference type="OrthoDB" id="103958at2"/>
<evidence type="ECO:0000259" key="5">
    <source>
        <dbReference type="PROSITE" id="PS50109"/>
    </source>
</evidence>
<keyword evidence="4" id="KW-1133">Transmembrane helix</keyword>
<keyword evidence="4" id="KW-0472">Membrane</keyword>
<evidence type="ECO:0000256" key="2">
    <source>
        <dbReference type="ARBA" id="ARBA00022777"/>
    </source>
</evidence>
<dbReference type="Gene3D" id="2.60.120.560">
    <property type="entry name" value="Exo-inulinase, domain 1"/>
    <property type="match status" value="1"/>
</dbReference>